<dbReference type="EMBL" id="BAVB01000373">
    <property type="protein sequence ID" value="GAE52691.1"/>
    <property type="molecule type" value="Genomic_DNA"/>
</dbReference>
<organism evidence="2 3">
    <name type="scientific">Xanthomonas arboricola pv. pruni str. MAFF 311562</name>
    <dbReference type="NCBI Taxonomy" id="1414836"/>
    <lineage>
        <taxon>Bacteria</taxon>
        <taxon>Pseudomonadati</taxon>
        <taxon>Pseudomonadota</taxon>
        <taxon>Gammaproteobacteria</taxon>
        <taxon>Lysobacterales</taxon>
        <taxon>Lysobacteraceae</taxon>
        <taxon>Xanthomonas</taxon>
    </lineage>
</organism>
<reference evidence="2 3" key="1">
    <citation type="submission" date="2014-01" db="EMBL/GenBank/DDBJ databases">
        <title>Genome sequence and analysis of Xanthomonas arboricola pv. pruni.</title>
        <authorList>
            <person name="Fujikawa T."/>
            <person name="Nakazono-Nagaoka E."/>
        </authorList>
    </citation>
    <scope>NUCLEOTIDE SEQUENCE [LARGE SCALE GENOMIC DNA]</scope>
    <source>
        <strain evidence="3">MAFF 311562</strain>
    </source>
</reference>
<dbReference type="Proteomes" id="UP000019143">
    <property type="component" value="Unassembled WGS sequence"/>
</dbReference>
<comment type="caution">
    <text evidence="2">The sequence shown here is derived from an EMBL/GenBank/DDBJ whole genome shotgun (WGS) entry which is preliminary data.</text>
</comment>
<gene>
    <name evidence="2" type="ORF">XPU_4223</name>
</gene>
<proteinExistence type="predicted"/>
<dbReference type="AlphaFoldDB" id="W4S839"/>
<evidence type="ECO:0000313" key="2">
    <source>
        <dbReference type="EMBL" id="GAE52691.1"/>
    </source>
</evidence>
<feature type="chain" id="PRO_5004847919" evidence="1">
    <location>
        <begin position="25"/>
        <end position="205"/>
    </location>
</feature>
<feature type="signal peptide" evidence="1">
    <location>
        <begin position="1"/>
        <end position="24"/>
    </location>
</feature>
<name>W4S839_9XANT</name>
<accession>W4S839</accession>
<evidence type="ECO:0000256" key="1">
    <source>
        <dbReference type="SAM" id="SignalP"/>
    </source>
</evidence>
<keyword evidence="1" id="KW-0732">Signal</keyword>
<sequence>MRRITNAEIAVLAATLAIANVSSADEPGIPTLPTVSATGGYYPVTRWGYNSNSSWSGNLPFNTGQFTLAQQTSNLHALKCAKAYALTSPVSGQGAPLGGTTYIIRDYMWLTVNPPYQRMFTQTPSPPPTPIKGGPWRPLSGSTDITHDITLVSLPHNPTQQYLINTIAHEWAHQWGAEEAQATAVGDAAEAAYIAENGEKCGGLN</sequence>
<evidence type="ECO:0000313" key="3">
    <source>
        <dbReference type="Proteomes" id="UP000019143"/>
    </source>
</evidence>
<protein>
    <submittedName>
        <fullName evidence="2">Uncharacterized protein</fullName>
    </submittedName>
</protein>